<dbReference type="InterPro" id="IPR025725">
    <property type="entry name" value="SopA-like_cat"/>
</dbReference>
<evidence type="ECO:0000313" key="2">
    <source>
        <dbReference type="EMBL" id="WIV86874.1"/>
    </source>
</evidence>
<evidence type="ECO:0000313" key="3">
    <source>
        <dbReference type="Proteomes" id="UP001226651"/>
    </source>
</evidence>
<accession>A0ABY8Y3U3</accession>
<dbReference type="InterPro" id="IPR001646">
    <property type="entry name" value="5peptide_repeat"/>
</dbReference>
<keyword evidence="3" id="KW-1185">Reference proteome</keyword>
<dbReference type="EMBL" id="CP127389">
    <property type="protein sequence ID" value="WIV86874.1"/>
    <property type="molecule type" value="Genomic_DNA"/>
</dbReference>
<dbReference type="InterPro" id="IPR038270">
    <property type="entry name" value="SopA-like_catalytic_sf"/>
</dbReference>
<protein>
    <submittedName>
        <fullName evidence="2">Pentapeptide repeat-containing protein</fullName>
    </submittedName>
</protein>
<dbReference type="Pfam" id="PF00805">
    <property type="entry name" value="Pentapeptide"/>
    <property type="match status" value="1"/>
</dbReference>
<sequence>MNIVFTYLKAHLANDAAAAVDVADYHPSFKNLSFARRILNIKLTTAECSFCYKNKEQELNKTKAIEYKKLLEKLDGIEQKKTYHDKDIRHKDFKTLKNYHYEVIKENKNFSDYDLSNVDLNSVYLEGAKFINSDLRGTEICINDADFSNAKLDGAKIKFKNIKYMDKDFMDEKLIDNPAKKTIFNTLRSIDDKYSDIKIKLVKQLITEAKYHNNRYANSTHINSFLDYIFSKEYYLEDKEIKNSVESLLGKLTLNEDSKEKINPKYISLYLDIISKSFNDQEQSDFMLKNNGIFIKLMAVTLYHEKLDIQEKSRTLYEKYLKLEEVKPFFEMHKTDNNESVVWDSKGAGDNNIIIINENKTMVISYNELNKMLFADAKKADTKWNSFFLYNDKQFQEVNESNLYALFNKDFMIFKDNYNAFALIEKFNKLASNFGDYSEIFKFAFLDNYIQDYDRLSDRNNNEKTKMYSVLEKLIDIPKSNILMTSLKNEHYQQICDIFELNGLTDKEKSKYLLCLAIIFVKYASNDVFGLGDGSPRSLKFYAYALIRKANELNKKLMGYDYHDFVSDLLGNGYKSTETTGLFFRMRAYGEMHCASIFNKMMPSQWK</sequence>
<dbReference type="RefSeq" id="WP_285804461.1">
    <property type="nucleotide sequence ID" value="NZ_CP127389.1"/>
</dbReference>
<proteinExistence type="predicted"/>
<dbReference type="Gene3D" id="1.25.40.300">
    <property type="entry name" value="Putative secreted effector protein"/>
    <property type="match status" value="1"/>
</dbReference>
<reference evidence="2 3" key="1">
    <citation type="submission" date="2023-06" db="EMBL/GenBank/DDBJ databases">
        <title>Proteus appendicitidis sp. nov., isolated from the appendiceal pus of an appendicitis patient in Yongzhou, China.</title>
        <authorList>
            <person name="Cai X."/>
        </authorList>
    </citation>
    <scope>NUCLEOTIDE SEQUENCE [LARGE SCALE GENOMIC DNA]</scope>
    <source>
        <strain evidence="2 3">HZ0627</strain>
    </source>
</reference>
<feature type="domain" description="E3 ubiquitin-protein ligase SopA-like catalytic" evidence="1">
    <location>
        <begin position="487"/>
        <end position="607"/>
    </location>
</feature>
<evidence type="ECO:0000259" key="1">
    <source>
        <dbReference type="Pfam" id="PF13979"/>
    </source>
</evidence>
<dbReference type="SUPFAM" id="SSF141571">
    <property type="entry name" value="Pentapeptide repeat-like"/>
    <property type="match status" value="1"/>
</dbReference>
<dbReference type="Pfam" id="PF13979">
    <property type="entry name" value="SopA_C"/>
    <property type="match status" value="1"/>
</dbReference>
<name>A0ABY8Y3U3_9GAMM</name>
<organism evidence="2 3">
    <name type="scientific">Proteus appendicitidis</name>
    <dbReference type="NCBI Taxonomy" id="3034648"/>
    <lineage>
        <taxon>Bacteria</taxon>
        <taxon>Pseudomonadati</taxon>
        <taxon>Pseudomonadota</taxon>
        <taxon>Gammaproteobacteria</taxon>
        <taxon>Enterobacterales</taxon>
        <taxon>Morganellaceae</taxon>
        <taxon>Proteus</taxon>
    </lineage>
</organism>
<dbReference type="Gene3D" id="2.160.20.80">
    <property type="entry name" value="E3 ubiquitin-protein ligase SopA"/>
    <property type="match status" value="1"/>
</dbReference>
<gene>
    <name evidence="2" type="ORF">QQS39_10275</name>
</gene>
<dbReference type="Proteomes" id="UP001226651">
    <property type="component" value="Chromosome"/>
</dbReference>
<dbReference type="Gene3D" id="1.10.4140.10">
    <property type="entry name" value="effector protein (NleL)"/>
    <property type="match status" value="1"/>
</dbReference>
<dbReference type="Gene3D" id="3.40.1850.10">
    <property type="entry name" value="HECT-like ubiquitin ligase"/>
    <property type="match status" value="1"/>
</dbReference>